<keyword evidence="6" id="KW-0378">Hydrolase</keyword>
<dbReference type="Pfam" id="PF00102">
    <property type="entry name" value="Y_phosphatase"/>
    <property type="match status" value="2"/>
</dbReference>
<dbReference type="CDD" id="cd14541">
    <property type="entry name" value="PTPc-N3_4"/>
    <property type="match status" value="1"/>
</dbReference>
<evidence type="ECO:0000256" key="8">
    <source>
        <dbReference type="ARBA" id="ARBA00023212"/>
    </source>
</evidence>
<dbReference type="InterPro" id="IPR036034">
    <property type="entry name" value="PDZ_sf"/>
</dbReference>
<dbReference type="PANTHER" id="PTHR45706:SF4">
    <property type="entry name" value="TYROSINE-PROTEIN PHOSPHATASE"/>
    <property type="match status" value="1"/>
</dbReference>
<dbReference type="SUPFAM" id="SSF52799">
    <property type="entry name" value="(Phosphotyrosine protein) phosphatases II"/>
    <property type="match status" value="1"/>
</dbReference>
<dbReference type="GO" id="GO:0004725">
    <property type="term" value="F:protein tyrosine phosphatase activity"/>
    <property type="evidence" value="ECO:0007669"/>
    <property type="project" value="UniProtKB-EC"/>
</dbReference>
<keyword evidence="7" id="KW-0965">Cell junction</keyword>
<dbReference type="InterPro" id="IPR016130">
    <property type="entry name" value="Tyr_Pase_AS"/>
</dbReference>
<keyword evidence="5" id="KW-0963">Cytoplasm</keyword>
<evidence type="ECO:0000259" key="10">
    <source>
        <dbReference type="PROSITE" id="PS50056"/>
    </source>
</evidence>
<feature type="domain" description="FERM" evidence="11">
    <location>
        <begin position="1"/>
        <end position="170"/>
    </location>
</feature>
<dbReference type="InterPro" id="IPR029021">
    <property type="entry name" value="Prot-tyrosine_phosphatase-like"/>
</dbReference>
<dbReference type="PANTHER" id="PTHR45706">
    <property type="entry name" value="TYROSINE-PROTEIN PHOSPHATASE"/>
    <property type="match status" value="1"/>
</dbReference>
<dbReference type="OrthoDB" id="5854685at2759"/>
<comment type="similarity">
    <text evidence="3">Belongs to the protein-tyrosine phosphatase family. Non-receptor class subfamily.</text>
</comment>
<dbReference type="Gene3D" id="3.10.20.90">
    <property type="entry name" value="Phosphatidylinositol 3-kinase Catalytic Subunit, Chain A, domain 1"/>
    <property type="match status" value="1"/>
</dbReference>
<dbReference type="GO" id="GO:0071944">
    <property type="term" value="C:cell periphery"/>
    <property type="evidence" value="ECO:0007669"/>
    <property type="project" value="UniProtKB-ARBA"/>
</dbReference>
<feature type="domain" description="Tyrosine-protein phosphatase" evidence="9">
    <location>
        <begin position="495"/>
        <end position="810"/>
    </location>
</feature>
<evidence type="ECO:0000256" key="4">
    <source>
        <dbReference type="ARBA" id="ARBA00013064"/>
    </source>
</evidence>
<dbReference type="SMART" id="SM01196">
    <property type="entry name" value="FERM_C"/>
    <property type="match status" value="1"/>
</dbReference>
<dbReference type="InterPro" id="IPR014847">
    <property type="entry name" value="FA"/>
</dbReference>
<dbReference type="FunFam" id="2.30.29.30:FF:000002">
    <property type="entry name" value="Band 4.1-like protein 5 isoform 1"/>
    <property type="match status" value="1"/>
</dbReference>
<dbReference type="PROSITE" id="PS50106">
    <property type="entry name" value="PDZ"/>
    <property type="match status" value="1"/>
</dbReference>
<dbReference type="InterPro" id="IPR041783">
    <property type="entry name" value="PTPN3/4_FERM_C"/>
</dbReference>
<dbReference type="VEuPathDB" id="VectorBase:SCAU005939"/>
<dbReference type="Proteomes" id="UP000095300">
    <property type="component" value="Unassembled WGS sequence"/>
</dbReference>
<dbReference type="InterPro" id="IPR003595">
    <property type="entry name" value="Tyr_Pase_cat"/>
</dbReference>
<dbReference type="GO" id="GO:0048666">
    <property type="term" value="P:neuron development"/>
    <property type="evidence" value="ECO:0007669"/>
    <property type="project" value="UniProtKB-ARBA"/>
</dbReference>
<evidence type="ECO:0000313" key="14">
    <source>
        <dbReference type="Proteomes" id="UP000095300"/>
    </source>
</evidence>
<feature type="domain" description="PDZ" evidence="12">
    <location>
        <begin position="356"/>
        <end position="427"/>
    </location>
</feature>
<dbReference type="Gene3D" id="3.90.190.10">
    <property type="entry name" value="Protein tyrosine phosphatase superfamily"/>
    <property type="match status" value="1"/>
</dbReference>
<dbReference type="PROSITE" id="PS50055">
    <property type="entry name" value="TYR_PHOSPHATASE_PTP"/>
    <property type="match status" value="1"/>
</dbReference>
<dbReference type="EC" id="3.1.3.48" evidence="4"/>
<dbReference type="SMART" id="SM00404">
    <property type="entry name" value="PTPc_motif"/>
    <property type="match status" value="1"/>
</dbReference>
<dbReference type="CDD" id="cd06706">
    <property type="entry name" value="PDZ_PTPN3-4-like"/>
    <property type="match status" value="1"/>
</dbReference>
<dbReference type="Pfam" id="PF09379">
    <property type="entry name" value="FERM_N"/>
    <property type="match status" value="1"/>
</dbReference>
<dbReference type="PROSITE" id="PS00383">
    <property type="entry name" value="TYR_PHOSPHATASE_1"/>
    <property type="match status" value="1"/>
</dbReference>
<dbReference type="SMART" id="SM00228">
    <property type="entry name" value="PDZ"/>
    <property type="match status" value="1"/>
</dbReference>
<gene>
    <name evidence="13" type="primary">106088632</name>
</gene>
<name>A0A1I8P908_STOCA</name>
<organism evidence="13 14">
    <name type="scientific">Stomoxys calcitrans</name>
    <name type="common">Stable fly</name>
    <name type="synonym">Conops calcitrans</name>
    <dbReference type="NCBI Taxonomy" id="35570"/>
    <lineage>
        <taxon>Eukaryota</taxon>
        <taxon>Metazoa</taxon>
        <taxon>Ecdysozoa</taxon>
        <taxon>Arthropoda</taxon>
        <taxon>Hexapoda</taxon>
        <taxon>Insecta</taxon>
        <taxon>Pterygota</taxon>
        <taxon>Neoptera</taxon>
        <taxon>Endopterygota</taxon>
        <taxon>Diptera</taxon>
        <taxon>Brachycera</taxon>
        <taxon>Muscomorpha</taxon>
        <taxon>Muscoidea</taxon>
        <taxon>Muscidae</taxon>
        <taxon>Stomoxys</taxon>
    </lineage>
</organism>
<evidence type="ECO:0000259" key="12">
    <source>
        <dbReference type="PROSITE" id="PS50106"/>
    </source>
</evidence>
<dbReference type="InterPro" id="IPR000299">
    <property type="entry name" value="FERM_domain"/>
</dbReference>
<evidence type="ECO:0000259" key="11">
    <source>
        <dbReference type="PROSITE" id="PS50057"/>
    </source>
</evidence>
<dbReference type="SMART" id="SM01195">
    <property type="entry name" value="FA"/>
    <property type="match status" value="1"/>
</dbReference>
<dbReference type="Gene3D" id="2.30.29.30">
    <property type="entry name" value="Pleckstrin-homology domain (PH domain)/Phosphotyrosine-binding domain (PTB)"/>
    <property type="match status" value="1"/>
</dbReference>
<dbReference type="SUPFAM" id="SSF54236">
    <property type="entry name" value="Ubiquitin-like"/>
    <property type="match status" value="1"/>
</dbReference>
<keyword evidence="8" id="KW-0206">Cytoskeleton</keyword>
<dbReference type="SUPFAM" id="SSF50156">
    <property type="entry name" value="PDZ domain-like"/>
    <property type="match status" value="1"/>
</dbReference>
<dbReference type="InterPro" id="IPR001478">
    <property type="entry name" value="PDZ"/>
</dbReference>
<dbReference type="GO" id="GO:0070161">
    <property type="term" value="C:anchoring junction"/>
    <property type="evidence" value="ECO:0007669"/>
    <property type="project" value="UniProtKB-SubCell"/>
</dbReference>
<evidence type="ECO:0000256" key="3">
    <source>
        <dbReference type="ARBA" id="ARBA00009649"/>
    </source>
</evidence>
<evidence type="ECO:0000256" key="5">
    <source>
        <dbReference type="ARBA" id="ARBA00022490"/>
    </source>
</evidence>
<dbReference type="InterPro" id="IPR011993">
    <property type="entry name" value="PH-like_dom_sf"/>
</dbReference>
<dbReference type="InterPro" id="IPR029071">
    <property type="entry name" value="Ubiquitin-like_domsf"/>
</dbReference>
<dbReference type="InterPro" id="IPR000242">
    <property type="entry name" value="PTP_cat"/>
</dbReference>
<dbReference type="GO" id="GO:0009653">
    <property type="term" value="P:anatomical structure morphogenesis"/>
    <property type="evidence" value="ECO:0007669"/>
    <property type="project" value="UniProtKB-ARBA"/>
</dbReference>
<evidence type="ECO:0000256" key="1">
    <source>
        <dbReference type="ARBA" id="ARBA00004245"/>
    </source>
</evidence>
<dbReference type="SMART" id="SM00194">
    <property type="entry name" value="PTPc"/>
    <property type="match status" value="1"/>
</dbReference>
<dbReference type="CDD" id="cd13189">
    <property type="entry name" value="FERM_C_PTPN4_PTPN3_like"/>
    <property type="match status" value="1"/>
</dbReference>
<dbReference type="GO" id="GO:0005856">
    <property type="term" value="C:cytoskeleton"/>
    <property type="evidence" value="ECO:0007669"/>
    <property type="project" value="UniProtKB-SubCell"/>
</dbReference>
<dbReference type="PROSITE" id="PS50057">
    <property type="entry name" value="FERM_3"/>
    <property type="match status" value="1"/>
</dbReference>
<dbReference type="SUPFAM" id="SSF50729">
    <property type="entry name" value="PH domain-like"/>
    <property type="match status" value="1"/>
</dbReference>
<accession>A0A1I8P908</accession>
<keyword evidence="6" id="KW-0904">Protein phosphatase</keyword>
<comment type="subcellular location">
    <subcellularLocation>
        <location evidence="2">Cell junction</location>
    </subcellularLocation>
    <subcellularLocation>
        <location evidence="1">Cytoplasm</location>
        <location evidence="1">Cytoskeleton</location>
    </subcellularLocation>
</comment>
<dbReference type="PRINTS" id="PR00700">
    <property type="entry name" value="PRTYPHPHTASE"/>
</dbReference>
<dbReference type="AlphaFoldDB" id="A0A1I8P908"/>
<proteinExistence type="inferred from homology"/>
<dbReference type="Pfam" id="PF08736">
    <property type="entry name" value="FA"/>
    <property type="match status" value="1"/>
</dbReference>
<evidence type="ECO:0000256" key="6">
    <source>
        <dbReference type="ARBA" id="ARBA00022912"/>
    </source>
</evidence>
<dbReference type="Gene3D" id="2.30.42.10">
    <property type="match status" value="1"/>
</dbReference>
<dbReference type="InterPro" id="IPR018979">
    <property type="entry name" value="FERM_N"/>
</dbReference>
<dbReference type="EnsemblMetazoa" id="SCAU005939-RE">
    <property type="protein sequence ID" value="SCAU005939-PE"/>
    <property type="gene ID" value="SCAU005939"/>
</dbReference>
<feature type="domain" description="Tyrosine specific protein phosphatases" evidence="10">
    <location>
        <begin position="727"/>
        <end position="801"/>
    </location>
</feature>
<keyword evidence="14" id="KW-1185">Reference proteome</keyword>
<evidence type="ECO:0000259" key="9">
    <source>
        <dbReference type="PROSITE" id="PS50055"/>
    </source>
</evidence>
<dbReference type="Pfam" id="PF00595">
    <property type="entry name" value="PDZ"/>
    <property type="match status" value="1"/>
</dbReference>
<evidence type="ECO:0000256" key="2">
    <source>
        <dbReference type="ARBA" id="ARBA00004282"/>
    </source>
</evidence>
<dbReference type="InterPro" id="IPR018980">
    <property type="entry name" value="FERM_PH-like_C"/>
</dbReference>
<evidence type="ECO:0000313" key="13">
    <source>
        <dbReference type="EnsemblMetazoa" id="SCAU005939-PE"/>
    </source>
</evidence>
<protein>
    <recommendedName>
        <fullName evidence="4">protein-tyrosine-phosphatase</fullName>
        <ecNumber evidence="4">3.1.3.48</ecNumber>
    </recommendedName>
</protein>
<dbReference type="InterPro" id="IPR000387">
    <property type="entry name" value="Tyr_Pase_dom"/>
</dbReference>
<sequence>MLERFRLSNLSRHYRLRSTELAREKKQKQQCVTVLFLDDTTHTFRIEKRAKGVDLLEQVYQFLELSERDYFGLLFPSKPGDVVDSNGKELQLGVSAIGLLVFQNGLRINTFSWSKMVKVSFKRKDFFIQLRREPSESYDTLLGFSMSSHKHAKALWKSCVEHHSFFRLKRPHRLSRFLNLSLGSNRFYYSGRTELQAVQESKQRVKIHKAFVRSPSKRLISIGPGGTTMPPLVNGASGSDSNGSVSHNGKPPSALAATHTSILTITKTSRPHHDNKVTSKQLDTMPRKAWEQQSDEYDIQLDTGYIDQCGRRFESPVPAYSTGSHSPNGTQLGAAITTYINGCSAGPPESGSDLITIRLLADEHGRFGFNVKGGIDLGLPVQVSKVVPNTPADRCTPRVCEGDEVVLINGREVVGLKHEQVVSMIKECRNTRTGELLLTMRPCSIGPSLTEEEEPLYQYVPETDEIGSHSNLLDGDALFTQSLLLLSDGLASGALLAQYELMYRKNPDLAITEARKPENVAKNRYRDISPYDCTRVTLVNASSGDYINANYVNMEIPGGINRYIATQGPLASTTSDFWRMVQQESSHLVVMLTTVMEAGRQKCHQYWPVTGDELQLGEGLCIKCLTEKPDETGSFVFREFLLCDRRTGEQRHIQHMQYLAWPDHCVPSDPNLFLEFVERVRNARNRTLLQEIEESLKQVRLMDADADENGGIMGERKCAASNGVTPEDETPVSTSVHQCISAANPPVIVHCSAGIGRTGVLILMDTALALMEAREPVYPLDIVRTMRDQRACMVQNVSQYRFVCECICAAYMKMSRNSALLAQEEGEDEDDDGD</sequence>
<reference evidence="13" key="1">
    <citation type="submission" date="2020-05" db="UniProtKB">
        <authorList>
            <consortium name="EnsemblMetazoa"/>
        </authorList>
    </citation>
    <scope>IDENTIFICATION</scope>
    <source>
        <strain evidence="13">USDA</strain>
    </source>
</reference>
<dbReference type="PROSITE" id="PS50056">
    <property type="entry name" value="TYR_PHOSPHATASE_2"/>
    <property type="match status" value="1"/>
</dbReference>
<evidence type="ECO:0000256" key="7">
    <source>
        <dbReference type="ARBA" id="ARBA00022949"/>
    </source>
</evidence>
<dbReference type="Pfam" id="PF09380">
    <property type="entry name" value="FERM_C"/>
    <property type="match status" value="1"/>
</dbReference>